<evidence type="ECO:0000256" key="3">
    <source>
        <dbReference type="ARBA" id="ARBA00023157"/>
    </source>
</evidence>
<dbReference type="InterPro" id="IPR036179">
    <property type="entry name" value="Ig-like_dom_sf"/>
</dbReference>
<reference evidence="9" key="1">
    <citation type="submission" date="2021-02" db="EMBL/GenBank/DDBJ databases">
        <authorList>
            <person name="Nowell W R."/>
        </authorList>
    </citation>
    <scope>NUCLEOTIDE SEQUENCE</scope>
</reference>
<dbReference type="PANTHER" id="PTHR11640:SF164">
    <property type="entry name" value="MAM DOMAIN-CONTAINING GLYCOSYLPHOSPHATIDYLINOSITOL ANCHOR PROTEIN 1"/>
    <property type="match status" value="1"/>
</dbReference>
<evidence type="ECO:0000313" key="10">
    <source>
        <dbReference type="Proteomes" id="UP000663856"/>
    </source>
</evidence>
<proteinExistence type="predicted"/>
<name>A0A816MWW9_9BILA</name>
<protein>
    <recommendedName>
        <fullName evidence="8">Ig-like domain-containing protein</fullName>
    </recommendedName>
</protein>
<sequence>MINSVNDDNHRFEIIQRFEHDDVNFQCDLMDVAWWKRPNLLATRFSVILPKFRSKVSLKLTNDNENLQILTIRELQSNDSGVYECETLGAIRQFNLIVMVRLTTVELGAQLISSHDSINDYISNQTDHNLLHQSLRSYNGSIYLREHQLIRLTCVVSRALPAAILHFPFDVDYHIERNSTIENDDNTYRTILVLILRINRYYHKRIFHCEATQSSNNNNETQYEQHRILSNILQMDIAYSPICSRKTTTLPEFLTGIRRPINITCHMNNGNPTKINFTWHLPNGHKRFGNYLNKTSNYITIKADNITDFGQITCRAQNELGLFGECHFNMVLGGVPDPIESCHYTYLNTTLTVNCMAGFHQGDEDFFCYMYKRQQDGIYSEHARLKGNCAFILPDLKPEFHHDFRVFTKNKFGENFDQSYSIRVGKLKPESFAEKTGIHWPFMVLFIIGACLASIVLVCCSCYRIRKAMDFKRKAEENFENLTYRNPSSHHSYHNTNGKDSLVHVKQNGNGITYPVRPYRSKDYLISGEPSELHRNNTPFKPICPPDDETPSNCRSTFKETDLDHMLDLSNERSDGTMSNTKTLLINRNRTVFTPYDSKNESNYDSNHFPVTMQRRSSFQAATKLNSLDFSTTPESFYFLDKQLIKSSQRNHCSAERDQREREREHYREKRRDHSAYAKVDFKQQTSLVMENQMIKDENSTKDQNWSQMKSVNEYNREISKDDKNFILNNDDRYRDDGIFV</sequence>
<dbReference type="GO" id="GO:0005886">
    <property type="term" value="C:plasma membrane"/>
    <property type="evidence" value="ECO:0007669"/>
    <property type="project" value="TreeGrafter"/>
</dbReference>
<gene>
    <name evidence="9" type="ORF">WKI299_LOCUS5248</name>
</gene>
<feature type="compositionally biased region" description="Basic and acidic residues" evidence="6">
    <location>
        <begin position="653"/>
        <end position="675"/>
    </location>
</feature>
<keyword evidence="4" id="KW-0325">Glycoprotein</keyword>
<evidence type="ECO:0000313" key="9">
    <source>
        <dbReference type="EMBL" id="CAF2011620.1"/>
    </source>
</evidence>
<dbReference type="PANTHER" id="PTHR11640">
    <property type="entry name" value="NEPHRIN"/>
    <property type="match status" value="1"/>
</dbReference>
<dbReference type="EMBL" id="CAJNRF010001486">
    <property type="protein sequence ID" value="CAF2011620.1"/>
    <property type="molecule type" value="Genomic_DNA"/>
</dbReference>
<dbReference type="InterPro" id="IPR003599">
    <property type="entry name" value="Ig_sub"/>
</dbReference>
<keyword evidence="2 7" id="KW-0472">Membrane</keyword>
<keyword evidence="3" id="KW-1015">Disulfide bond</keyword>
<evidence type="ECO:0000256" key="5">
    <source>
        <dbReference type="ARBA" id="ARBA00023319"/>
    </source>
</evidence>
<accession>A0A816MWW9</accession>
<dbReference type="Gene3D" id="2.60.40.10">
    <property type="entry name" value="Immunoglobulins"/>
    <property type="match status" value="2"/>
</dbReference>
<evidence type="ECO:0000256" key="7">
    <source>
        <dbReference type="SAM" id="Phobius"/>
    </source>
</evidence>
<comment type="caution">
    <text evidence="9">The sequence shown here is derived from an EMBL/GenBank/DDBJ whole genome shotgun (WGS) entry which is preliminary data.</text>
</comment>
<keyword evidence="7" id="KW-1133">Transmembrane helix</keyword>
<dbReference type="SMART" id="SM00409">
    <property type="entry name" value="IG"/>
    <property type="match status" value="1"/>
</dbReference>
<keyword evidence="7" id="KW-0812">Transmembrane</keyword>
<evidence type="ECO:0000259" key="8">
    <source>
        <dbReference type="PROSITE" id="PS50835"/>
    </source>
</evidence>
<feature type="domain" description="Ig-like" evidence="8">
    <location>
        <begin position="241"/>
        <end position="318"/>
    </location>
</feature>
<feature type="region of interest" description="Disordered" evidence="6">
    <location>
        <begin position="649"/>
        <end position="675"/>
    </location>
</feature>
<dbReference type="InterPro" id="IPR051275">
    <property type="entry name" value="Cell_adhesion_signaling"/>
</dbReference>
<dbReference type="InterPro" id="IPR007110">
    <property type="entry name" value="Ig-like_dom"/>
</dbReference>
<dbReference type="InterPro" id="IPR013783">
    <property type="entry name" value="Ig-like_fold"/>
</dbReference>
<dbReference type="GO" id="GO:0005911">
    <property type="term" value="C:cell-cell junction"/>
    <property type="evidence" value="ECO:0007669"/>
    <property type="project" value="TreeGrafter"/>
</dbReference>
<keyword evidence="5" id="KW-0393">Immunoglobulin domain</keyword>
<comment type="subcellular location">
    <subcellularLocation>
        <location evidence="1">Membrane</location>
        <topology evidence="1">Single-pass type I membrane protein</topology>
    </subcellularLocation>
</comment>
<dbReference type="PROSITE" id="PS50835">
    <property type="entry name" value="IG_LIKE"/>
    <property type="match status" value="1"/>
</dbReference>
<evidence type="ECO:0000256" key="1">
    <source>
        <dbReference type="ARBA" id="ARBA00004479"/>
    </source>
</evidence>
<organism evidence="9 10">
    <name type="scientific">Rotaria magnacalcarata</name>
    <dbReference type="NCBI Taxonomy" id="392030"/>
    <lineage>
        <taxon>Eukaryota</taxon>
        <taxon>Metazoa</taxon>
        <taxon>Spiralia</taxon>
        <taxon>Gnathifera</taxon>
        <taxon>Rotifera</taxon>
        <taxon>Eurotatoria</taxon>
        <taxon>Bdelloidea</taxon>
        <taxon>Philodinida</taxon>
        <taxon>Philodinidae</taxon>
        <taxon>Rotaria</taxon>
    </lineage>
</organism>
<evidence type="ECO:0000256" key="6">
    <source>
        <dbReference type="SAM" id="MobiDB-lite"/>
    </source>
</evidence>
<evidence type="ECO:0000256" key="4">
    <source>
        <dbReference type="ARBA" id="ARBA00023180"/>
    </source>
</evidence>
<evidence type="ECO:0000256" key="2">
    <source>
        <dbReference type="ARBA" id="ARBA00023136"/>
    </source>
</evidence>
<dbReference type="GO" id="GO:0098609">
    <property type="term" value="P:cell-cell adhesion"/>
    <property type="evidence" value="ECO:0007669"/>
    <property type="project" value="TreeGrafter"/>
</dbReference>
<dbReference type="Proteomes" id="UP000663856">
    <property type="component" value="Unassembled WGS sequence"/>
</dbReference>
<dbReference type="SUPFAM" id="SSF48726">
    <property type="entry name" value="Immunoglobulin"/>
    <property type="match status" value="2"/>
</dbReference>
<dbReference type="GO" id="GO:0050839">
    <property type="term" value="F:cell adhesion molecule binding"/>
    <property type="evidence" value="ECO:0007669"/>
    <property type="project" value="TreeGrafter"/>
</dbReference>
<feature type="transmembrane region" description="Helical" evidence="7">
    <location>
        <begin position="440"/>
        <end position="463"/>
    </location>
</feature>
<dbReference type="AlphaFoldDB" id="A0A816MWW9"/>